<comment type="subcellular location">
    <subcellularLocation>
        <location evidence="1">Membrane</location>
        <topology evidence="1">Multi-pass membrane protein</topology>
    </subcellularLocation>
</comment>
<protein>
    <submittedName>
        <fullName evidence="8">Sodium transporter</fullName>
    </submittedName>
</protein>
<keyword evidence="3 7" id="KW-0812">Transmembrane</keyword>
<feature type="transmembrane region" description="Helical" evidence="7">
    <location>
        <begin position="46"/>
        <end position="67"/>
    </location>
</feature>
<evidence type="ECO:0000256" key="5">
    <source>
        <dbReference type="ARBA" id="ARBA00023136"/>
    </source>
</evidence>
<keyword evidence="9" id="KW-1185">Reference proteome</keyword>
<dbReference type="EMBL" id="SRXW01000011">
    <property type="protein sequence ID" value="TGY87055.1"/>
    <property type="molecule type" value="Genomic_DNA"/>
</dbReference>
<dbReference type="Gene3D" id="1.20.1730.10">
    <property type="entry name" value="Sodium/glucose cotransporter"/>
    <property type="match status" value="1"/>
</dbReference>
<dbReference type="PANTHER" id="PTHR11819:SF195">
    <property type="entry name" value="SODIUM_GLUCOSE COTRANSPORTER 4"/>
    <property type="match status" value="1"/>
</dbReference>
<dbReference type="PANTHER" id="PTHR11819">
    <property type="entry name" value="SOLUTE CARRIER FAMILY 5"/>
    <property type="match status" value="1"/>
</dbReference>
<evidence type="ECO:0000313" key="9">
    <source>
        <dbReference type="Proteomes" id="UP000308054"/>
    </source>
</evidence>
<dbReference type="InterPro" id="IPR038377">
    <property type="entry name" value="Na/Glc_symporter_sf"/>
</dbReference>
<evidence type="ECO:0000256" key="6">
    <source>
        <dbReference type="RuleBase" id="RU362091"/>
    </source>
</evidence>
<feature type="transmembrane region" description="Helical" evidence="7">
    <location>
        <begin position="380"/>
        <end position="404"/>
    </location>
</feature>
<feature type="transmembrane region" description="Helical" evidence="7">
    <location>
        <begin position="155"/>
        <end position="174"/>
    </location>
</feature>
<keyword evidence="4 7" id="KW-1133">Transmembrane helix</keyword>
<evidence type="ECO:0000256" key="4">
    <source>
        <dbReference type="ARBA" id="ARBA00022989"/>
    </source>
</evidence>
<dbReference type="AlphaFoldDB" id="A0A4S2GVF3"/>
<feature type="transmembrane region" description="Helical" evidence="7">
    <location>
        <begin position="243"/>
        <end position="261"/>
    </location>
</feature>
<organism evidence="8 9">
    <name type="scientific">Marinicauda algicola</name>
    <dbReference type="NCBI Taxonomy" id="2029849"/>
    <lineage>
        <taxon>Bacteria</taxon>
        <taxon>Pseudomonadati</taxon>
        <taxon>Pseudomonadota</taxon>
        <taxon>Alphaproteobacteria</taxon>
        <taxon>Maricaulales</taxon>
        <taxon>Maricaulaceae</taxon>
        <taxon>Marinicauda</taxon>
    </lineage>
</organism>
<name>A0A4S2GVF3_9PROT</name>
<dbReference type="PROSITE" id="PS50283">
    <property type="entry name" value="NA_SOLUT_SYMP_3"/>
    <property type="match status" value="1"/>
</dbReference>
<dbReference type="OrthoDB" id="9814523at2"/>
<feature type="transmembrane region" description="Helical" evidence="7">
    <location>
        <begin position="441"/>
        <end position="459"/>
    </location>
</feature>
<sequence length="532" mass="56773">MALEFLDLAIVAAYAVILVALALFVSREKAGHVKDSQDYFLAGRALPWWAVGASLIAANISAEQIIGQSGQGYVVGLAIAAYEWQAAIVLLVVAKFFLPIFLKREIYTMPQFLDQRFGSGVKSVMAVFWIVLYTAVNLTAVLWLGALAINGLTGLAVWPAMAALAAFAVIYSLYGGLKAVALTDIIQVVILIVGGAVITWVALSLVADGGGPVAGFAILLSELPGHFEMILPRDHASYGDLPGIWTLLGGLWVLHFSYWGFNQYIIQRALGAKSLDEARKGLAFAAFLKLLIPLIVVVPGIAALYLAQEGRLDPALLAARPDSTYGVLMTLVPGGLRGLVFAALIAAIVSSLASMMNSISTIFTMDIYRALRPNGQRGHYVLVGRITAFAAILIALLLAQPFLGGFESAFQTIQEYTGFIAPGVVAVFLLGFFWKRMNTPGAFGVLAGSVGLSFVFWLMAGNGSLELPFVIRIWIVFLACLALGVIVSLITPAPREDRPVDLSGIRFATTGGFNVAGIAIIAILALIYGVFW</sequence>
<dbReference type="Pfam" id="PF00474">
    <property type="entry name" value="SSF"/>
    <property type="match status" value="1"/>
</dbReference>
<dbReference type="NCBIfam" id="TIGR00813">
    <property type="entry name" value="sss"/>
    <property type="match status" value="1"/>
</dbReference>
<dbReference type="InterPro" id="IPR001734">
    <property type="entry name" value="Na/solute_symporter"/>
</dbReference>
<keyword evidence="5 7" id="KW-0472">Membrane</keyword>
<reference evidence="8 9" key="1">
    <citation type="journal article" date="2017" name="Int. J. Syst. Evol. Microbiol.">
        <title>Marinicauda algicola sp. nov., isolated from a marine red alga Rhodosorus marinus.</title>
        <authorList>
            <person name="Jeong S.E."/>
            <person name="Jeon S.H."/>
            <person name="Chun B.H."/>
            <person name="Kim D.W."/>
            <person name="Jeon C.O."/>
        </authorList>
    </citation>
    <scope>NUCLEOTIDE SEQUENCE [LARGE SCALE GENOMIC DNA]</scope>
    <source>
        <strain evidence="8 9">JCM 31718</strain>
    </source>
</reference>
<feature type="transmembrane region" description="Helical" evidence="7">
    <location>
        <begin position="123"/>
        <end position="149"/>
    </location>
</feature>
<gene>
    <name evidence="8" type="ORF">E5163_16575</name>
</gene>
<feature type="transmembrane region" description="Helical" evidence="7">
    <location>
        <begin position="471"/>
        <end position="490"/>
    </location>
</feature>
<proteinExistence type="inferred from homology"/>
<evidence type="ECO:0000313" key="8">
    <source>
        <dbReference type="EMBL" id="TGY87055.1"/>
    </source>
</evidence>
<dbReference type="RefSeq" id="WP_135997624.1">
    <property type="nucleotide sequence ID" value="NZ_CP071057.1"/>
</dbReference>
<evidence type="ECO:0000256" key="2">
    <source>
        <dbReference type="ARBA" id="ARBA00006434"/>
    </source>
</evidence>
<feature type="transmembrane region" description="Helical" evidence="7">
    <location>
        <begin position="186"/>
        <end position="207"/>
    </location>
</feature>
<dbReference type="GO" id="GO:0005886">
    <property type="term" value="C:plasma membrane"/>
    <property type="evidence" value="ECO:0007669"/>
    <property type="project" value="TreeGrafter"/>
</dbReference>
<feature type="transmembrane region" description="Helical" evidence="7">
    <location>
        <begin position="511"/>
        <end position="531"/>
    </location>
</feature>
<feature type="transmembrane region" description="Helical" evidence="7">
    <location>
        <begin position="416"/>
        <end position="434"/>
    </location>
</feature>
<evidence type="ECO:0000256" key="7">
    <source>
        <dbReference type="SAM" id="Phobius"/>
    </source>
</evidence>
<evidence type="ECO:0000256" key="3">
    <source>
        <dbReference type="ARBA" id="ARBA00022692"/>
    </source>
</evidence>
<dbReference type="GO" id="GO:0005412">
    <property type="term" value="F:D-glucose:sodium symporter activity"/>
    <property type="evidence" value="ECO:0007669"/>
    <property type="project" value="TreeGrafter"/>
</dbReference>
<comment type="similarity">
    <text evidence="2 6">Belongs to the sodium:solute symporter (SSF) (TC 2.A.21) family.</text>
</comment>
<dbReference type="CDD" id="cd10325">
    <property type="entry name" value="SLC5sbd_vSGLT"/>
    <property type="match status" value="1"/>
</dbReference>
<comment type="caution">
    <text evidence="8">The sequence shown here is derived from an EMBL/GenBank/DDBJ whole genome shotgun (WGS) entry which is preliminary data.</text>
</comment>
<feature type="transmembrane region" description="Helical" evidence="7">
    <location>
        <begin position="73"/>
        <end position="102"/>
    </location>
</feature>
<feature type="transmembrane region" description="Helical" evidence="7">
    <location>
        <begin position="338"/>
        <end position="359"/>
    </location>
</feature>
<feature type="transmembrane region" description="Helical" evidence="7">
    <location>
        <begin position="6"/>
        <end position="25"/>
    </location>
</feature>
<feature type="transmembrane region" description="Helical" evidence="7">
    <location>
        <begin position="282"/>
        <end position="307"/>
    </location>
</feature>
<evidence type="ECO:0000256" key="1">
    <source>
        <dbReference type="ARBA" id="ARBA00004141"/>
    </source>
</evidence>
<accession>A0A4S2GVF3</accession>
<dbReference type="Proteomes" id="UP000308054">
    <property type="component" value="Unassembled WGS sequence"/>
</dbReference>